<evidence type="ECO:0000313" key="5">
    <source>
        <dbReference type="EMBL" id="PWJ18013.1"/>
    </source>
</evidence>
<keyword evidence="6" id="KW-1185">Reference proteome</keyword>
<dbReference type="Proteomes" id="UP000245845">
    <property type="component" value="Unassembled WGS sequence"/>
</dbReference>
<dbReference type="AlphaFoldDB" id="A0A2Y9BPB8"/>
<keyword evidence="3" id="KW-0804">Transcription</keyword>
<dbReference type="Pfam" id="PF00392">
    <property type="entry name" value="GntR"/>
    <property type="match status" value="1"/>
</dbReference>
<dbReference type="GO" id="GO:0003677">
    <property type="term" value="F:DNA binding"/>
    <property type="evidence" value="ECO:0007669"/>
    <property type="project" value="UniProtKB-KW"/>
</dbReference>
<dbReference type="InterPro" id="IPR000524">
    <property type="entry name" value="Tscrpt_reg_HTH_GntR"/>
</dbReference>
<dbReference type="Gene3D" id="1.20.120.530">
    <property type="entry name" value="GntR ligand-binding domain-like"/>
    <property type="match status" value="1"/>
</dbReference>
<protein>
    <submittedName>
        <fullName evidence="5">DNA-binding GntR family transcriptional regulator</fullName>
    </submittedName>
</protein>
<comment type="caution">
    <text evidence="5">The sequence shown here is derived from an EMBL/GenBank/DDBJ whole genome shotgun (WGS) entry which is preliminary data.</text>
</comment>
<name>A0A2Y9BPB8_9FIRM</name>
<dbReference type="CDD" id="cd07377">
    <property type="entry name" value="WHTH_GntR"/>
    <property type="match status" value="1"/>
</dbReference>
<keyword evidence="2 5" id="KW-0238">DNA-binding</keyword>
<dbReference type="OrthoDB" id="389878at2"/>
<keyword evidence="1" id="KW-0805">Transcription regulation</keyword>
<dbReference type="EMBL" id="QGDL01000026">
    <property type="protein sequence ID" value="PWJ18013.1"/>
    <property type="molecule type" value="Genomic_DNA"/>
</dbReference>
<dbReference type="GO" id="GO:0003700">
    <property type="term" value="F:DNA-binding transcription factor activity"/>
    <property type="evidence" value="ECO:0007669"/>
    <property type="project" value="InterPro"/>
</dbReference>
<dbReference type="InterPro" id="IPR036390">
    <property type="entry name" value="WH_DNA-bd_sf"/>
</dbReference>
<evidence type="ECO:0000256" key="1">
    <source>
        <dbReference type="ARBA" id="ARBA00023015"/>
    </source>
</evidence>
<dbReference type="SUPFAM" id="SSF46785">
    <property type="entry name" value="Winged helix' DNA-binding domain"/>
    <property type="match status" value="1"/>
</dbReference>
<dbReference type="Pfam" id="PF07729">
    <property type="entry name" value="FCD"/>
    <property type="match status" value="1"/>
</dbReference>
<proteinExistence type="predicted"/>
<dbReference type="InterPro" id="IPR036388">
    <property type="entry name" value="WH-like_DNA-bd_sf"/>
</dbReference>
<organism evidence="5 6">
    <name type="scientific">Faecalicatena orotica</name>
    <dbReference type="NCBI Taxonomy" id="1544"/>
    <lineage>
        <taxon>Bacteria</taxon>
        <taxon>Bacillati</taxon>
        <taxon>Bacillota</taxon>
        <taxon>Clostridia</taxon>
        <taxon>Lachnospirales</taxon>
        <taxon>Lachnospiraceae</taxon>
        <taxon>Faecalicatena</taxon>
    </lineage>
</organism>
<sequence length="224" mass="26406">MPIPNEEKNYERTSAKQMVYEKMKDWIIEGKLEAGEKVADAEIAAYFKVSRTPVREAMQLLEMQKLLKSYPGKSTIVTEIQRDQIEKYYLPMANLQQLAMTMAVEKIKPEHIEELRYLSKRFGHLIASQDEPLPILKADRDFHSYILDIADNEYVKDFCNVLWIHIQRLEYSFFKDSPSLELSVKEHEEMISALEFKDGFSASMRMKQHWDRTVLEIYSLEKQS</sequence>
<evidence type="ECO:0000256" key="2">
    <source>
        <dbReference type="ARBA" id="ARBA00023125"/>
    </source>
</evidence>
<evidence type="ECO:0000259" key="4">
    <source>
        <dbReference type="PROSITE" id="PS50949"/>
    </source>
</evidence>
<dbReference type="InterPro" id="IPR008920">
    <property type="entry name" value="TF_FadR/GntR_C"/>
</dbReference>
<dbReference type="PROSITE" id="PS50949">
    <property type="entry name" value="HTH_GNTR"/>
    <property type="match status" value="1"/>
</dbReference>
<reference evidence="5 6" key="1">
    <citation type="submission" date="2018-05" db="EMBL/GenBank/DDBJ databases">
        <title>The Hungate 1000. A catalogue of reference genomes from the rumen microbiome.</title>
        <authorList>
            <person name="Kelly W."/>
        </authorList>
    </citation>
    <scope>NUCLEOTIDE SEQUENCE [LARGE SCALE GENOMIC DNA]</scope>
    <source>
        <strain evidence="5 6">NLAE-zl-C242</strain>
    </source>
</reference>
<dbReference type="RefSeq" id="WP_109733986.1">
    <property type="nucleotide sequence ID" value="NZ_BAAACK010000027.1"/>
</dbReference>
<dbReference type="Gene3D" id="1.10.10.10">
    <property type="entry name" value="Winged helix-like DNA-binding domain superfamily/Winged helix DNA-binding domain"/>
    <property type="match status" value="1"/>
</dbReference>
<dbReference type="PANTHER" id="PTHR43537:SF24">
    <property type="entry name" value="GLUCONATE OPERON TRANSCRIPTIONAL REPRESSOR"/>
    <property type="match status" value="1"/>
</dbReference>
<dbReference type="SMART" id="SM00345">
    <property type="entry name" value="HTH_GNTR"/>
    <property type="match status" value="1"/>
</dbReference>
<evidence type="ECO:0000313" key="6">
    <source>
        <dbReference type="Proteomes" id="UP000245845"/>
    </source>
</evidence>
<dbReference type="SUPFAM" id="SSF48008">
    <property type="entry name" value="GntR ligand-binding domain-like"/>
    <property type="match status" value="1"/>
</dbReference>
<dbReference type="InterPro" id="IPR011711">
    <property type="entry name" value="GntR_C"/>
</dbReference>
<accession>A0A2Y9BPB8</accession>
<dbReference type="PANTHER" id="PTHR43537">
    <property type="entry name" value="TRANSCRIPTIONAL REGULATOR, GNTR FAMILY"/>
    <property type="match status" value="1"/>
</dbReference>
<evidence type="ECO:0000256" key="3">
    <source>
        <dbReference type="ARBA" id="ARBA00023163"/>
    </source>
</evidence>
<gene>
    <name evidence="5" type="ORF">A8806_12627</name>
</gene>
<feature type="domain" description="HTH gntR-type" evidence="4">
    <location>
        <begin position="13"/>
        <end position="80"/>
    </location>
</feature>